<protein>
    <recommendedName>
        <fullName evidence="3">DDE-1 domain-containing protein</fullName>
    </recommendedName>
</protein>
<gene>
    <name evidence="1" type="ORF">AVEN_22386_1</name>
</gene>
<name>A0A4Y2G5A8_ARAVE</name>
<comment type="caution">
    <text evidence="1">The sequence shown here is derived from an EMBL/GenBank/DDBJ whole genome shotgun (WGS) entry which is preliminary data.</text>
</comment>
<evidence type="ECO:0000313" key="2">
    <source>
        <dbReference type="Proteomes" id="UP000499080"/>
    </source>
</evidence>
<evidence type="ECO:0000313" key="1">
    <source>
        <dbReference type="EMBL" id="GBM47084.1"/>
    </source>
</evidence>
<dbReference type="Proteomes" id="UP000499080">
    <property type="component" value="Unassembled WGS sequence"/>
</dbReference>
<accession>A0A4Y2G5A8</accession>
<proteinExistence type="predicted"/>
<sequence length="90" mass="10622">MPKINLREIISEISKAWNYDVIDRTIRNSFAKAGFFVSSENSASTEDEDSIPLEELNRMWIQLREKEEINYDVLIDDFLHGILKLKPRKH</sequence>
<keyword evidence="2" id="KW-1185">Reference proteome</keyword>
<dbReference type="OrthoDB" id="2425841at2759"/>
<reference evidence="1 2" key="1">
    <citation type="journal article" date="2019" name="Sci. Rep.">
        <title>Orb-weaving spider Araneus ventricosus genome elucidates the spidroin gene catalogue.</title>
        <authorList>
            <person name="Kono N."/>
            <person name="Nakamura H."/>
            <person name="Ohtoshi R."/>
            <person name="Moran D.A.P."/>
            <person name="Shinohara A."/>
            <person name="Yoshida Y."/>
            <person name="Fujiwara M."/>
            <person name="Mori M."/>
            <person name="Tomita M."/>
            <person name="Arakawa K."/>
        </authorList>
    </citation>
    <scope>NUCLEOTIDE SEQUENCE [LARGE SCALE GENOMIC DNA]</scope>
</reference>
<evidence type="ECO:0008006" key="3">
    <source>
        <dbReference type="Google" id="ProtNLM"/>
    </source>
</evidence>
<dbReference type="AlphaFoldDB" id="A0A4Y2G5A8"/>
<dbReference type="EMBL" id="BGPR01097877">
    <property type="protein sequence ID" value="GBM47084.1"/>
    <property type="molecule type" value="Genomic_DNA"/>
</dbReference>
<organism evidence="1 2">
    <name type="scientific">Araneus ventricosus</name>
    <name type="common">Orbweaver spider</name>
    <name type="synonym">Epeira ventricosa</name>
    <dbReference type="NCBI Taxonomy" id="182803"/>
    <lineage>
        <taxon>Eukaryota</taxon>
        <taxon>Metazoa</taxon>
        <taxon>Ecdysozoa</taxon>
        <taxon>Arthropoda</taxon>
        <taxon>Chelicerata</taxon>
        <taxon>Arachnida</taxon>
        <taxon>Araneae</taxon>
        <taxon>Araneomorphae</taxon>
        <taxon>Entelegynae</taxon>
        <taxon>Araneoidea</taxon>
        <taxon>Araneidae</taxon>
        <taxon>Araneus</taxon>
    </lineage>
</organism>